<dbReference type="EMBL" id="FUEG01000023">
    <property type="protein sequence ID" value="SJL14276.1"/>
    <property type="molecule type" value="Genomic_DNA"/>
</dbReference>
<dbReference type="Proteomes" id="UP000219338">
    <property type="component" value="Unassembled WGS sequence"/>
</dbReference>
<proteinExistence type="predicted"/>
<feature type="compositionally biased region" description="Acidic residues" evidence="1">
    <location>
        <begin position="45"/>
        <end position="55"/>
    </location>
</feature>
<feature type="region of interest" description="Disordered" evidence="1">
    <location>
        <begin position="1"/>
        <end position="86"/>
    </location>
</feature>
<feature type="compositionally biased region" description="Basic and acidic residues" evidence="1">
    <location>
        <begin position="9"/>
        <end position="39"/>
    </location>
</feature>
<dbReference type="STRING" id="47428.A0A284RZZ3"/>
<accession>A0A284RZZ3</accession>
<protein>
    <submittedName>
        <fullName evidence="2">Uncharacterized protein</fullName>
    </submittedName>
</protein>
<name>A0A284RZZ3_ARMOS</name>
<reference evidence="3" key="1">
    <citation type="journal article" date="2017" name="Nat. Ecol. Evol.">
        <title>Genome expansion and lineage-specific genetic innovations in the forest pathogenic fungi Armillaria.</title>
        <authorList>
            <person name="Sipos G."/>
            <person name="Prasanna A.N."/>
            <person name="Walter M.C."/>
            <person name="O'Connor E."/>
            <person name="Balint B."/>
            <person name="Krizsan K."/>
            <person name="Kiss B."/>
            <person name="Hess J."/>
            <person name="Varga T."/>
            <person name="Slot J."/>
            <person name="Riley R."/>
            <person name="Boka B."/>
            <person name="Rigling D."/>
            <person name="Barry K."/>
            <person name="Lee J."/>
            <person name="Mihaltcheva S."/>
            <person name="LaButti K."/>
            <person name="Lipzen A."/>
            <person name="Waldron R."/>
            <person name="Moloney N.M."/>
            <person name="Sperisen C."/>
            <person name="Kredics L."/>
            <person name="Vagvoelgyi C."/>
            <person name="Patrignani A."/>
            <person name="Fitzpatrick D."/>
            <person name="Nagy I."/>
            <person name="Doyle S."/>
            <person name="Anderson J.B."/>
            <person name="Grigoriev I.V."/>
            <person name="Gueldener U."/>
            <person name="Muensterkoetter M."/>
            <person name="Nagy L.G."/>
        </authorList>
    </citation>
    <scope>NUCLEOTIDE SEQUENCE [LARGE SCALE GENOMIC DNA]</scope>
    <source>
        <strain evidence="3">C18/9</strain>
    </source>
</reference>
<keyword evidence="3" id="KW-1185">Reference proteome</keyword>
<sequence>MSSDLSQDTLRKRMHLLEHAQSEMSKKSKEPDAGHHTEDTSLTELEYETGTESSEDLPQMSGKPLASTNRLERDACTTRDLEDETSSNRTWYQFDLAVVAALHQ</sequence>
<organism evidence="2 3">
    <name type="scientific">Armillaria ostoyae</name>
    <name type="common">Armillaria root rot fungus</name>
    <dbReference type="NCBI Taxonomy" id="47428"/>
    <lineage>
        <taxon>Eukaryota</taxon>
        <taxon>Fungi</taxon>
        <taxon>Dikarya</taxon>
        <taxon>Basidiomycota</taxon>
        <taxon>Agaricomycotina</taxon>
        <taxon>Agaricomycetes</taxon>
        <taxon>Agaricomycetidae</taxon>
        <taxon>Agaricales</taxon>
        <taxon>Marasmiineae</taxon>
        <taxon>Physalacriaceae</taxon>
        <taxon>Armillaria</taxon>
    </lineage>
</organism>
<dbReference type="OrthoDB" id="3095706at2759"/>
<gene>
    <name evidence="2" type="ORF">ARMOST_17732</name>
</gene>
<evidence type="ECO:0000313" key="2">
    <source>
        <dbReference type="EMBL" id="SJL14276.1"/>
    </source>
</evidence>
<dbReference type="AlphaFoldDB" id="A0A284RZZ3"/>
<evidence type="ECO:0000313" key="3">
    <source>
        <dbReference type="Proteomes" id="UP000219338"/>
    </source>
</evidence>
<feature type="compositionally biased region" description="Basic and acidic residues" evidence="1">
    <location>
        <begin position="70"/>
        <end position="80"/>
    </location>
</feature>
<evidence type="ECO:0000256" key="1">
    <source>
        <dbReference type="SAM" id="MobiDB-lite"/>
    </source>
</evidence>